<sequence length="368" mass="40347">MDELLPRVRRAVEHAAQLTARPDIVDDRRLASPATAGDVVHAAQQAVIDLLRRPPDPVVGMEAGAALVSLSDVRASLRELESERRATSVTQVHESLRRLRAIDSIDRLIAQTPLEIRRLGYNRSLLSRLSGRSWTPRSSFADHDPELQAALLRVGQAIPGRLGREIPETEVVRSRTALLVKDARHNPNVHHHLIDLAGTEVYIVAPLVVSGEVVGILHADQHVVSDRVTEFDREVLELFSEGLGCILERAMVGERLARFRRKLDEQSRSLDEITSGGFDLDPLPEDAGGHPGPVYAAGGPLADLTRREMEVLRLLAEGRTSAQLAEALYVAPGTVKTHVKNVLHKLGVNSRGEAVARYHAFRQSGTDG</sequence>
<feature type="domain" description="HTH luxR-type" evidence="4">
    <location>
        <begin position="297"/>
        <end position="362"/>
    </location>
</feature>
<keyword evidence="1" id="KW-0805">Transcription regulation</keyword>
<accession>A0A7K1FEK0</accession>
<dbReference type="GO" id="GO:0006355">
    <property type="term" value="P:regulation of DNA-templated transcription"/>
    <property type="evidence" value="ECO:0007669"/>
    <property type="project" value="InterPro"/>
</dbReference>
<dbReference type="CDD" id="cd06170">
    <property type="entry name" value="LuxR_C_like"/>
    <property type="match status" value="1"/>
</dbReference>
<name>A0A7K1FEK0_9ACTN</name>
<keyword evidence="2" id="KW-0238">DNA-binding</keyword>
<evidence type="ECO:0000256" key="3">
    <source>
        <dbReference type="ARBA" id="ARBA00023163"/>
    </source>
</evidence>
<keyword evidence="6" id="KW-1185">Reference proteome</keyword>
<dbReference type="PANTHER" id="PTHR44688">
    <property type="entry name" value="DNA-BINDING TRANSCRIPTIONAL ACTIVATOR DEVR_DOSR"/>
    <property type="match status" value="1"/>
</dbReference>
<dbReference type="Pfam" id="PF00196">
    <property type="entry name" value="GerE"/>
    <property type="match status" value="1"/>
</dbReference>
<dbReference type="Gene3D" id="1.10.10.10">
    <property type="entry name" value="Winged helix-like DNA-binding domain superfamily/Winged helix DNA-binding domain"/>
    <property type="match status" value="1"/>
</dbReference>
<keyword evidence="3" id="KW-0804">Transcription</keyword>
<dbReference type="PROSITE" id="PS50043">
    <property type="entry name" value="HTH_LUXR_2"/>
    <property type="match status" value="1"/>
</dbReference>
<dbReference type="InterPro" id="IPR036388">
    <property type="entry name" value="WH-like_DNA-bd_sf"/>
</dbReference>
<dbReference type="AlphaFoldDB" id="A0A7K1FEK0"/>
<dbReference type="InterPro" id="IPR016032">
    <property type="entry name" value="Sig_transdc_resp-reg_C-effctor"/>
</dbReference>
<evidence type="ECO:0000313" key="5">
    <source>
        <dbReference type="EMBL" id="MTD12521.1"/>
    </source>
</evidence>
<dbReference type="Gene3D" id="3.30.450.40">
    <property type="match status" value="1"/>
</dbReference>
<reference evidence="5 6" key="1">
    <citation type="submission" date="2019-11" db="EMBL/GenBank/DDBJ databases">
        <authorList>
            <person name="Jiang L.-Q."/>
        </authorList>
    </citation>
    <scope>NUCLEOTIDE SEQUENCE [LARGE SCALE GENOMIC DNA]</scope>
    <source>
        <strain evidence="5 6">YIM 132087</strain>
    </source>
</reference>
<organism evidence="5 6">
    <name type="scientific">Nakamurella alba</name>
    <dbReference type="NCBI Taxonomy" id="2665158"/>
    <lineage>
        <taxon>Bacteria</taxon>
        <taxon>Bacillati</taxon>
        <taxon>Actinomycetota</taxon>
        <taxon>Actinomycetes</taxon>
        <taxon>Nakamurellales</taxon>
        <taxon>Nakamurellaceae</taxon>
        <taxon>Nakamurella</taxon>
    </lineage>
</organism>
<dbReference type="SUPFAM" id="SSF55781">
    <property type="entry name" value="GAF domain-like"/>
    <property type="match status" value="1"/>
</dbReference>
<evidence type="ECO:0000256" key="2">
    <source>
        <dbReference type="ARBA" id="ARBA00023125"/>
    </source>
</evidence>
<dbReference type="SMART" id="SM00421">
    <property type="entry name" value="HTH_LUXR"/>
    <property type="match status" value="1"/>
</dbReference>
<evidence type="ECO:0000256" key="1">
    <source>
        <dbReference type="ARBA" id="ARBA00023015"/>
    </source>
</evidence>
<gene>
    <name evidence="5" type="ORF">GIS00_01000</name>
</gene>
<comment type="caution">
    <text evidence="5">The sequence shown here is derived from an EMBL/GenBank/DDBJ whole genome shotgun (WGS) entry which is preliminary data.</text>
</comment>
<dbReference type="SUPFAM" id="SSF46894">
    <property type="entry name" value="C-terminal effector domain of the bipartite response regulators"/>
    <property type="match status" value="1"/>
</dbReference>
<dbReference type="RefSeq" id="WP_154766570.1">
    <property type="nucleotide sequence ID" value="NZ_WLYK01000001.1"/>
</dbReference>
<dbReference type="EMBL" id="WLYK01000001">
    <property type="protein sequence ID" value="MTD12521.1"/>
    <property type="molecule type" value="Genomic_DNA"/>
</dbReference>
<dbReference type="PRINTS" id="PR00038">
    <property type="entry name" value="HTHLUXR"/>
</dbReference>
<dbReference type="Proteomes" id="UP000460221">
    <property type="component" value="Unassembled WGS sequence"/>
</dbReference>
<dbReference type="InterPro" id="IPR029016">
    <property type="entry name" value="GAF-like_dom_sf"/>
</dbReference>
<evidence type="ECO:0000313" key="6">
    <source>
        <dbReference type="Proteomes" id="UP000460221"/>
    </source>
</evidence>
<dbReference type="PANTHER" id="PTHR44688:SF16">
    <property type="entry name" value="DNA-BINDING TRANSCRIPTIONAL ACTIVATOR DEVR_DOSR"/>
    <property type="match status" value="1"/>
</dbReference>
<dbReference type="Pfam" id="PF01590">
    <property type="entry name" value="GAF"/>
    <property type="match status" value="1"/>
</dbReference>
<evidence type="ECO:0000259" key="4">
    <source>
        <dbReference type="PROSITE" id="PS50043"/>
    </source>
</evidence>
<protein>
    <submittedName>
        <fullName evidence="5">GAF domain-containing protein</fullName>
    </submittedName>
</protein>
<dbReference type="InterPro" id="IPR000792">
    <property type="entry name" value="Tscrpt_reg_LuxR_C"/>
</dbReference>
<dbReference type="InterPro" id="IPR003018">
    <property type="entry name" value="GAF"/>
</dbReference>
<proteinExistence type="predicted"/>
<dbReference type="GO" id="GO:0003677">
    <property type="term" value="F:DNA binding"/>
    <property type="evidence" value="ECO:0007669"/>
    <property type="project" value="UniProtKB-KW"/>
</dbReference>